<proteinExistence type="predicted"/>
<dbReference type="PANTHER" id="PTHR28008">
    <property type="entry name" value="DOMAIN PROTEIN, PUTATIVE (AFU_ORTHOLOGUE AFUA_3G10980)-RELATED"/>
    <property type="match status" value="1"/>
</dbReference>
<dbReference type="Pfam" id="PF04892">
    <property type="entry name" value="VanZ"/>
    <property type="match status" value="1"/>
</dbReference>
<reference evidence="3 4" key="1">
    <citation type="journal article" date="2018" name="Front. Microbiol.">
        <title>Genome-Based Analysis Reveals the Taxonomy and Diversity of the Family Idiomarinaceae.</title>
        <authorList>
            <person name="Liu Y."/>
            <person name="Lai Q."/>
            <person name="Shao Z."/>
        </authorList>
    </citation>
    <scope>NUCLEOTIDE SEQUENCE [LARGE SCALE GENOMIC DNA]</scope>
    <source>
        <strain evidence="3 4">GBSy1</strain>
    </source>
</reference>
<dbReference type="InterPro" id="IPR006976">
    <property type="entry name" value="VanZ-like"/>
</dbReference>
<keyword evidence="1" id="KW-0472">Membrane</keyword>
<feature type="transmembrane region" description="Helical" evidence="1">
    <location>
        <begin position="72"/>
        <end position="90"/>
    </location>
</feature>
<feature type="transmembrane region" description="Helical" evidence="1">
    <location>
        <begin position="50"/>
        <end position="67"/>
    </location>
</feature>
<gene>
    <name evidence="3" type="ORF">CWE12_12645</name>
</gene>
<evidence type="ECO:0000313" key="3">
    <source>
        <dbReference type="EMBL" id="RUO28065.1"/>
    </source>
</evidence>
<protein>
    <recommendedName>
        <fullName evidence="2">VanZ-like domain-containing protein</fullName>
    </recommendedName>
</protein>
<feature type="domain" description="VanZ-like" evidence="2">
    <location>
        <begin position="43"/>
        <end position="118"/>
    </location>
</feature>
<dbReference type="PANTHER" id="PTHR28008:SF1">
    <property type="entry name" value="DOMAIN PROTEIN, PUTATIVE (AFU_ORTHOLOGUE AFUA_3G10980)-RELATED"/>
    <property type="match status" value="1"/>
</dbReference>
<name>A0ABY0BVC4_9GAMM</name>
<comment type="caution">
    <text evidence="3">The sequence shown here is derived from an EMBL/GenBank/DDBJ whole genome shotgun (WGS) entry which is preliminary data.</text>
</comment>
<sequence>MWRFMNERRKLLNSVVARTLFVFTLCLVSGLFFWQSPPAGPTSVAHLDKVVHFGLFFVLAASMQYAFRLRYLWSLSWLLLYAVAIEWIQHYIPGRGADGWDVVADMAGALSFFIVFSWYKQKRRN</sequence>
<keyword evidence="4" id="KW-1185">Reference proteome</keyword>
<evidence type="ECO:0000256" key="1">
    <source>
        <dbReference type="SAM" id="Phobius"/>
    </source>
</evidence>
<keyword evidence="1" id="KW-1133">Transmembrane helix</keyword>
<keyword evidence="1" id="KW-0812">Transmembrane</keyword>
<feature type="transmembrane region" description="Helical" evidence="1">
    <location>
        <begin position="12"/>
        <end position="34"/>
    </location>
</feature>
<accession>A0ABY0BVC4</accession>
<dbReference type="Proteomes" id="UP000287410">
    <property type="component" value="Unassembled WGS sequence"/>
</dbReference>
<dbReference type="NCBIfam" id="NF037970">
    <property type="entry name" value="vanZ_1"/>
    <property type="match status" value="1"/>
</dbReference>
<feature type="transmembrane region" description="Helical" evidence="1">
    <location>
        <begin position="102"/>
        <end position="119"/>
    </location>
</feature>
<dbReference type="EMBL" id="PIPN01000006">
    <property type="protein sequence ID" value="RUO28065.1"/>
    <property type="molecule type" value="Genomic_DNA"/>
</dbReference>
<evidence type="ECO:0000259" key="2">
    <source>
        <dbReference type="Pfam" id="PF04892"/>
    </source>
</evidence>
<organism evidence="3 4">
    <name type="scientific">Aliidiomarina sedimenti</name>
    <dbReference type="NCBI Taxonomy" id="1933879"/>
    <lineage>
        <taxon>Bacteria</taxon>
        <taxon>Pseudomonadati</taxon>
        <taxon>Pseudomonadota</taxon>
        <taxon>Gammaproteobacteria</taxon>
        <taxon>Alteromonadales</taxon>
        <taxon>Idiomarinaceae</taxon>
        <taxon>Aliidiomarina</taxon>
    </lineage>
</organism>
<evidence type="ECO:0000313" key="4">
    <source>
        <dbReference type="Proteomes" id="UP000287410"/>
    </source>
</evidence>